<evidence type="ECO:0000256" key="3">
    <source>
        <dbReference type="ARBA" id="ARBA00022670"/>
    </source>
</evidence>
<keyword evidence="3" id="KW-0645">Protease</keyword>
<gene>
    <name evidence="7" type="ORF">TL16_g10993</name>
</gene>
<dbReference type="Pfam" id="PF10459">
    <property type="entry name" value="Peptidase_S46"/>
    <property type="match status" value="1"/>
</dbReference>
<dbReference type="GO" id="GO:0006508">
    <property type="term" value="P:proteolysis"/>
    <property type="evidence" value="ECO:0007669"/>
    <property type="project" value="UniProtKB-KW"/>
</dbReference>
<comment type="similarity">
    <text evidence="1">Belongs to the peptidase S46 family.</text>
</comment>
<keyword evidence="6" id="KW-0843">Virulence</keyword>
<dbReference type="InterPro" id="IPR043504">
    <property type="entry name" value="Peptidase_S1_PA_chymotrypsin"/>
</dbReference>
<dbReference type="AlphaFoldDB" id="A0A9W7BHA3"/>
<keyword evidence="4" id="KW-0732">Signal</keyword>
<keyword evidence="2" id="KW-0031">Aminopeptidase</keyword>
<proteinExistence type="inferred from homology"/>
<dbReference type="PANTHER" id="PTHR38469:SF1">
    <property type="entry name" value="PERIPLASMIC PEPTIDASE SUBFAMILY S1B"/>
    <property type="match status" value="1"/>
</dbReference>
<evidence type="ECO:0000256" key="4">
    <source>
        <dbReference type="ARBA" id="ARBA00022729"/>
    </source>
</evidence>
<dbReference type="Gene3D" id="2.40.10.10">
    <property type="entry name" value="Trypsin-like serine proteases"/>
    <property type="match status" value="2"/>
</dbReference>
<dbReference type="InterPro" id="IPR019500">
    <property type="entry name" value="Pep_S46"/>
</dbReference>
<evidence type="ECO:0000256" key="5">
    <source>
        <dbReference type="ARBA" id="ARBA00022801"/>
    </source>
</evidence>
<evidence type="ECO:0000313" key="7">
    <source>
        <dbReference type="EMBL" id="GMH87885.1"/>
    </source>
</evidence>
<name>A0A9W7BHA3_9STRA</name>
<dbReference type="GO" id="GO:0070009">
    <property type="term" value="F:serine-type aminopeptidase activity"/>
    <property type="evidence" value="ECO:0007669"/>
    <property type="project" value="InterPro"/>
</dbReference>
<dbReference type="PANTHER" id="PTHR38469">
    <property type="entry name" value="PERIPLASMIC PEPTIDASE SUBFAMILY S1B"/>
    <property type="match status" value="1"/>
</dbReference>
<dbReference type="EMBL" id="BLQM01000402">
    <property type="protein sequence ID" value="GMH87885.1"/>
    <property type="molecule type" value="Genomic_DNA"/>
</dbReference>
<protein>
    <recommendedName>
        <fullName evidence="9">Dipeptidyl-peptidase</fullName>
    </recommendedName>
</protein>
<dbReference type="InterPro" id="IPR009003">
    <property type="entry name" value="Peptidase_S1_PA"/>
</dbReference>
<comment type="caution">
    <text evidence="7">The sequence shown here is derived from an EMBL/GenBank/DDBJ whole genome shotgun (WGS) entry which is preliminary data.</text>
</comment>
<evidence type="ECO:0000313" key="8">
    <source>
        <dbReference type="Proteomes" id="UP001162640"/>
    </source>
</evidence>
<accession>A0A9W7BHA3</accession>
<evidence type="ECO:0008006" key="9">
    <source>
        <dbReference type="Google" id="ProtNLM"/>
    </source>
</evidence>
<evidence type="ECO:0000256" key="2">
    <source>
        <dbReference type="ARBA" id="ARBA00022438"/>
    </source>
</evidence>
<dbReference type="GO" id="GO:0008239">
    <property type="term" value="F:dipeptidyl-peptidase activity"/>
    <property type="evidence" value="ECO:0007669"/>
    <property type="project" value="InterPro"/>
</dbReference>
<evidence type="ECO:0000256" key="1">
    <source>
        <dbReference type="ARBA" id="ARBA00010491"/>
    </source>
</evidence>
<sequence length="696" mass="76726">MQRFRTWPITATGTILPQLKEMGLKLSASDIDGTSKSSSKPTISEALVSVGSTGRGGTGSFISENGLIITNWHVAHEAVRVASLAADKDYLSDGFSANTQSEEIKSTYECWITTSCVDVSDRVLAVIKAEPDPLKRANAIRDCTQAIAAEAQKDAEGVRCDVQEMLPNESYVLFTKTRLQDVRIVYSPPKSLGNFGGDTDNFEWPRHTADFALLRAYAKPDGSPAPYSEDNIPYKSRSSIVVSESGAEQDDFVFLLGFPGNTMRYAPASRLKYSDEIAVPAMVKDFGRKLDMIRRHEKASPEAALKLKGTKKSLSNEFKRCKGKLVMMRKLKLIEERMGEEAELVEKAGEEAKNALDRLSAIYNELKEMSAFDNAQDALQGIYGGSGILSAGNLLNEFVNHEFAKRDEERESRYRERNIEMLVKYFKTRLDDVVVPYNCEDIAHAIKIACAFNELAGVKDIIGEDIEAAVVSSHEVLSANFEKAMRGDADAMGAVKKDRFVRAAGSIYDVYLRNRDKERALISERDELFAKIHELQRAHAGEGVVFYPDCNGTLRISAGHVSGYNAADAVFHHPRTTINGVMEKAADAKAGGGGGSDFECPDRFMDLVGSDPALGDVPTCLLYSTDTVGGNSGSPVMNAKGELVAVNFDRQRQGLMNEYKWSKDYSRSIGVDVRYVLCLVGVYDDNKRVLNEMLRK</sequence>
<evidence type="ECO:0000256" key="6">
    <source>
        <dbReference type="ARBA" id="ARBA00023026"/>
    </source>
</evidence>
<dbReference type="SUPFAM" id="SSF50494">
    <property type="entry name" value="Trypsin-like serine proteases"/>
    <property type="match status" value="2"/>
</dbReference>
<reference evidence="8" key="1">
    <citation type="journal article" date="2023" name="Commun. Biol.">
        <title>Genome analysis of Parmales, the sister group of diatoms, reveals the evolutionary specialization of diatoms from phago-mixotrophs to photoautotrophs.</title>
        <authorList>
            <person name="Ban H."/>
            <person name="Sato S."/>
            <person name="Yoshikawa S."/>
            <person name="Yamada K."/>
            <person name="Nakamura Y."/>
            <person name="Ichinomiya M."/>
            <person name="Sato N."/>
            <person name="Blanc-Mathieu R."/>
            <person name="Endo H."/>
            <person name="Kuwata A."/>
            <person name="Ogata H."/>
        </authorList>
    </citation>
    <scope>NUCLEOTIDE SEQUENCE [LARGE SCALE GENOMIC DNA]</scope>
</reference>
<dbReference type="Proteomes" id="UP001162640">
    <property type="component" value="Unassembled WGS sequence"/>
</dbReference>
<organism evidence="7 8">
    <name type="scientific">Triparma laevis f. inornata</name>
    <dbReference type="NCBI Taxonomy" id="1714386"/>
    <lineage>
        <taxon>Eukaryota</taxon>
        <taxon>Sar</taxon>
        <taxon>Stramenopiles</taxon>
        <taxon>Ochrophyta</taxon>
        <taxon>Bolidophyceae</taxon>
        <taxon>Parmales</taxon>
        <taxon>Triparmaceae</taxon>
        <taxon>Triparma</taxon>
    </lineage>
</organism>
<keyword evidence="5" id="KW-0378">Hydrolase</keyword>